<comment type="similarity">
    <text evidence="1">Belongs to the phosphohexose mutase family.</text>
</comment>
<feature type="domain" description="Alpha-D-phosphohexomutase alpha/beta/alpha" evidence="5">
    <location>
        <begin position="52"/>
        <end position="107"/>
    </location>
</feature>
<keyword evidence="4" id="KW-0413">Isomerase</keyword>
<keyword evidence="3" id="KW-0460">Magnesium</keyword>
<proteinExistence type="inferred from homology"/>
<dbReference type="SUPFAM" id="SSF53738">
    <property type="entry name" value="Phosphoglucomutase, first 3 domains"/>
    <property type="match status" value="1"/>
</dbReference>
<dbReference type="GO" id="GO:0006166">
    <property type="term" value="P:purine ribonucleoside salvage"/>
    <property type="evidence" value="ECO:0007669"/>
    <property type="project" value="TreeGrafter"/>
</dbReference>
<dbReference type="Proteomes" id="UP000516260">
    <property type="component" value="Chromosome 8"/>
</dbReference>
<dbReference type="AlphaFoldDB" id="A0A4Z2B1L9"/>
<evidence type="ECO:0000259" key="5">
    <source>
        <dbReference type="Pfam" id="PF02878"/>
    </source>
</evidence>
<sequence length="136" mass="14701">METSLSTGDARLDQAVRQWLLYDKNPKTASMVQELVKEGAVEALRKCFASRMEFGTAGLRAAMGAGVSCMNDLTIIQTTQGLCRYLEDSFESLKDRGVVIGYDARAHPPSGGKQQALCQPGGRCVPQQGYSCPPVL</sequence>
<dbReference type="Pfam" id="PF02878">
    <property type="entry name" value="PGM_PMM_I"/>
    <property type="match status" value="1"/>
</dbReference>
<dbReference type="PANTHER" id="PTHR45745:SF3">
    <property type="entry name" value="PHOSPHOPENTOMUTASE"/>
    <property type="match status" value="1"/>
</dbReference>
<reference evidence="6 7" key="1">
    <citation type="submission" date="2019-04" db="EMBL/GenBank/DDBJ databases">
        <title>The sequence and de novo assembly of Takifugu bimaculatus genome using PacBio and Hi-C technologies.</title>
        <authorList>
            <person name="Xu P."/>
            <person name="Liu B."/>
            <person name="Zhou Z."/>
        </authorList>
    </citation>
    <scope>NUCLEOTIDE SEQUENCE [LARGE SCALE GENOMIC DNA]</scope>
    <source>
        <strain evidence="6">TB-2018</strain>
        <tissue evidence="6">Muscle</tissue>
    </source>
</reference>
<comment type="caution">
    <text evidence="6">The sequence shown here is derived from an EMBL/GenBank/DDBJ whole genome shotgun (WGS) entry which is preliminary data.</text>
</comment>
<dbReference type="InterPro" id="IPR005844">
    <property type="entry name" value="A-D-PHexomutase_a/b/a-I"/>
</dbReference>
<keyword evidence="2" id="KW-0479">Metal-binding</keyword>
<dbReference type="Gene3D" id="3.40.120.10">
    <property type="entry name" value="Alpha-D-Glucose-1,6-Bisphosphate, subunit A, domain 3"/>
    <property type="match status" value="1"/>
</dbReference>
<evidence type="ECO:0000256" key="4">
    <source>
        <dbReference type="ARBA" id="ARBA00023235"/>
    </source>
</evidence>
<dbReference type="GO" id="GO:0008973">
    <property type="term" value="F:phosphopentomutase activity"/>
    <property type="evidence" value="ECO:0007669"/>
    <property type="project" value="TreeGrafter"/>
</dbReference>
<keyword evidence="7" id="KW-1185">Reference proteome</keyword>
<protein>
    <recommendedName>
        <fullName evidence="5">Alpha-D-phosphohexomutase alpha/beta/alpha domain-containing protein</fullName>
    </recommendedName>
</protein>
<dbReference type="PANTHER" id="PTHR45745">
    <property type="entry name" value="PHOSPHOMANNOMUTASE 45A"/>
    <property type="match status" value="1"/>
</dbReference>
<accession>A0A4Z2B1L9</accession>
<dbReference type="EMBL" id="SWLE01000021">
    <property type="protein sequence ID" value="TNM86077.1"/>
    <property type="molecule type" value="Genomic_DNA"/>
</dbReference>
<evidence type="ECO:0000256" key="1">
    <source>
        <dbReference type="ARBA" id="ARBA00010231"/>
    </source>
</evidence>
<evidence type="ECO:0000313" key="7">
    <source>
        <dbReference type="Proteomes" id="UP000516260"/>
    </source>
</evidence>
<evidence type="ECO:0000256" key="3">
    <source>
        <dbReference type="ARBA" id="ARBA00022842"/>
    </source>
</evidence>
<name>A0A4Z2B1L9_9TELE</name>
<gene>
    <name evidence="6" type="ORF">fugu_008348</name>
</gene>
<organism evidence="6 7">
    <name type="scientific">Takifugu bimaculatus</name>
    <dbReference type="NCBI Taxonomy" id="433685"/>
    <lineage>
        <taxon>Eukaryota</taxon>
        <taxon>Metazoa</taxon>
        <taxon>Chordata</taxon>
        <taxon>Craniata</taxon>
        <taxon>Vertebrata</taxon>
        <taxon>Euteleostomi</taxon>
        <taxon>Actinopterygii</taxon>
        <taxon>Neopterygii</taxon>
        <taxon>Teleostei</taxon>
        <taxon>Neoteleostei</taxon>
        <taxon>Acanthomorphata</taxon>
        <taxon>Eupercaria</taxon>
        <taxon>Tetraodontiformes</taxon>
        <taxon>Tetradontoidea</taxon>
        <taxon>Tetraodontidae</taxon>
        <taxon>Takifugu</taxon>
    </lineage>
</organism>
<dbReference type="GO" id="GO:0005975">
    <property type="term" value="P:carbohydrate metabolic process"/>
    <property type="evidence" value="ECO:0007669"/>
    <property type="project" value="InterPro"/>
</dbReference>
<dbReference type="GO" id="GO:0046872">
    <property type="term" value="F:metal ion binding"/>
    <property type="evidence" value="ECO:0007669"/>
    <property type="project" value="UniProtKB-KW"/>
</dbReference>
<dbReference type="InterPro" id="IPR016055">
    <property type="entry name" value="A-D-PHexomutase_a/b/a-I/II/III"/>
</dbReference>
<evidence type="ECO:0000313" key="6">
    <source>
        <dbReference type="EMBL" id="TNM86077.1"/>
    </source>
</evidence>
<dbReference type="GO" id="GO:0005634">
    <property type="term" value="C:nucleus"/>
    <property type="evidence" value="ECO:0007669"/>
    <property type="project" value="TreeGrafter"/>
</dbReference>
<evidence type="ECO:0000256" key="2">
    <source>
        <dbReference type="ARBA" id="ARBA00022723"/>
    </source>
</evidence>